<dbReference type="OMA" id="LHYDRGK"/>
<dbReference type="OrthoDB" id="8543887at2759"/>
<dbReference type="CTD" id="125704"/>
<dbReference type="Pfam" id="PF14875">
    <property type="entry name" value="PIP49_N"/>
    <property type="match status" value="1"/>
</dbReference>
<evidence type="ECO:0000256" key="5">
    <source>
        <dbReference type="ARBA" id="ARBA00022968"/>
    </source>
</evidence>
<name>A0A452DL99_CAPHI</name>
<dbReference type="SUPFAM" id="SSF56112">
    <property type="entry name" value="Protein kinase-like (PK-like)"/>
    <property type="match status" value="1"/>
</dbReference>
<reference evidence="11" key="2">
    <citation type="submission" date="2025-08" db="UniProtKB">
        <authorList>
            <consortium name="Ensembl"/>
        </authorList>
    </citation>
    <scope>IDENTIFICATION</scope>
</reference>
<dbReference type="Ensembl" id="ENSCHIT00000000217.1">
    <property type="protein sequence ID" value="ENSCHIP00000000193.1"/>
    <property type="gene ID" value="ENSCHIG00000000144.1"/>
</dbReference>
<evidence type="ECO:0000256" key="4">
    <source>
        <dbReference type="ARBA" id="ARBA00022824"/>
    </source>
</evidence>
<accession>A0A452DL99</accession>
<reference evidence="11" key="3">
    <citation type="submission" date="2025-09" db="UniProtKB">
        <authorList>
            <consortium name="Ensembl"/>
        </authorList>
    </citation>
    <scope>IDENTIFICATION</scope>
</reference>
<dbReference type="KEGG" id="chx:106503530"/>
<comment type="subcellular location">
    <subcellularLocation>
        <location evidence="1">Endoplasmic reticulum membrane</location>
        <topology evidence="1">Single-pass type II membrane protein</topology>
    </subcellularLocation>
</comment>
<evidence type="ECO:0000313" key="11">
    <source>
        <dbReference type="Ensembl" id="ENSCHIP00000000193.1"/>
    </source>
</evidence>
<organism evidence="11 12">
    <name type="scientific">Capra hircus</name>
    <name type="common">Goat</name>
    <dbReference type="NCBI Taxonomy" id="9925"/>
    <lineage>
        <taxon>Eukaryota</taxon>
        <taxon>Metazoa</taxon>
        <taxon>Chordata</taxon>
        <taxon>Craniata</taxon>
        <taxon>Vertebrata</taxon>
        <taxon>Euteleostomi</taxon>
        <taxon>Mammalia</taxon>
        <taxon>Eutheria</taxon>
        <taxon>Laurasiatheria</taxon>
        <taxon>Artiodactyla</taxon>
        <taxon>Ruminantia</taxon>
        <taxon>Pecora</taxon>
        <taxon>Bovidae</taxon>
        <taxon>Caprinae</taxon>
        <taxon>Capra</taxon>
    </lineage>
</organism>
<protein>
    <submittedName>
        <fullName evidence="11">Divergent protein kinase domain 1C</fullName>
    </submittedName>
</protein>
<dbReference type="AlphaFoldDB" id="A0A452DL99"/>
<keyword evidence="6" id="KW-1133">Transmembrane helix</keyword>
<keyword evidence="7" id="KW-0472">Membrane</keyword>
<feature type="region of interest" description="Disordered" evidence="9">
    <location>
        <begin position="408"/>
        <end position="447"/>
    </location>
</feature>
<dbReference type="PANTHER" id="PTHR21093:SF2">
    <property type="entry name" value="DIVERGENT PROTEIN KINASE DOMAIN 1C"/>
    <property type="match status" value="1"/>
</dbReference>
<dbReference type="EMBL" id="LWLT01000023">
    <property type="status" value="NOT_ANNOTATED_CDS"/>
    <property type="molecule type" value="Genomic_DNA"/>
</dbReference>
<dbReference type="Proteomes" id="UP000291000">
    <property type="component" value="Chromosome 24"/>
</dbReference>
<dbReference type="SMART" id="SM01299">
    <property type="entry name" value="PIP49_N"/>
    <property type="match status" value="1"/>
</dbReference>
<evidence type="ECO:0000313" key="12">
    <source>
        <dbReference type="Proteomes" id="UP000291000"/>
    </source>
</evidence>
<comment type="similarity">
    <text evidence="2">Belongs to the DIPK family.</text>
</comment>
<sequence length="447" mass="48694">MARARAAGARGRPGRCGLGGRCGRRALLACAAWTAGWVLAAALLLRAHPGVPSERCTDEKSRRILAALCQDYRGGALGGDLCEDLCEAGQLRYRRCLYYERGKKVLQADWRGRPVVLKSKEEAFSSFPPLGLLDGQPEAGGQDLPEAELLVLAAGEARSALGLEPAEGGLGRLGLARRGPRRRGQLASLWALLRQEEFVLLSLLRGRSPHAPPVLGSCGHFYAVEHLAAGSPGHRALFPLGPDGGRRGQARAVSGVALSFLDMVRHFDHDFAHRLHLCDVKPENFAIRSDFTVVAIDVDMAFFEPKMREILEQNCTRDEDCNFFDCFSKCDLRVHRCGAQRANSNLQVVCDKIFRHWFSSPHGSSAVSGPLRGQLRAAVQECAAPSTQGTPRVLGRLRSLLQAVLRDLRDGEEPHPGVRSRLRGDPHHGTPGTARKAPAVFGNHPFE</sequence>
<dbReference type="InterPro" id="IPR022049">
    <property type="entry name" value="FAM69_kinase_dom"/>
</dbReference>
<keyword evidence="12" id="KW-1185">Reference proteome</keyword>
<evidence type="ECO:0000256" key="7">
    <source>
        <dbReference type="ARBA" id="ARBA00023136"/>
    </source>
</evidence>
<keyword evidence="5" id="KW-0735">Signal-anchor</keyword>
<gene>
    <name evidence="11" type="primary">DIPK1C</name>
</gene>
<evidence type="ECO:0000256" key="2">
    <source>
        <dbReference type="ARBA" id="ARBA00006338"/>
    </source>
</evidence>
<feature type="domain" description="FAM69 N-terminal" evidence="10">
    <location>
        <begin position="20"/>
        <end position="177"/>
    </location>
</feature>
<dbReference type="InterPro" id="IPR011009">
    <property type="entry name" value="Kinase-like_dom_sf"/>
</dbReference>
<dbReference type="GeneTree" id="ENSGT00390000006452"/>
<keyword evidence="8" id="KW-1015">Disulfide bond</keyword>
<evidence type="ECO:0000256" key="3">
    <source>
        <dbReference type="ARBA" id="ARBA00022692"/>
    </source>
</evidence>
<dbReference type="GO" id="GO:0005789">
    <property type="term" value="C:endoplasmic reticulum membrane"/>
    <property type="evidence" value="ECO:0007669"/>
    <property type="project" value="UniProtKB-SubCell"/>
</dbReference>
<evidence type="ECO:0000259" key="10">
    <source>
        <dbReference type="SMART" id="SM01299"/>
    </source>
</evidence>
<dbReference type="Pfam" id="PF12260">
    <property type="entry name" value="PIP49_C"/>
    <property type="match status" value="1"/>
</dbReference>
<evidence type="ECO:0000256" key="8">
    <source>
        <dbReference type="ARBA" id="ARBA00023157"/>
    </source>
</evidence>
<evidence type="ECO:0000256" key="6">
    <source>
        <dbReference type="ARBA" id="ARBA00022989"/>
    </source>
</evidence>
<proteinExistence type="inferred from homology"/>
<dbReference type="STRING" id="9925.ENSCHIP00000000193"/>
<dbReference type="Bgee" id="ENSCHIG00000000144">
    <property type="expression patterns" value="Expressed in rumen and 9 other cell types or tissues"/>
</dbReference>
<evidence type="ECO:0000256" key="1">
    <source>
        <dbReference type="ARBA" id="ARBA00004648"/>
    </source>
</evidence>
<feature type="compositionally biased region" description="Basic and acidic residues" evidence="9">
    <location>
        <begin position="408"/>
        <end position="428"/>
    </location>
</feature>
<keyword evidence="3" id="KW-0812">Transmembrane</keyword>
<evidence type="ECO:0000256" key="9">
    <source>
        <dbReference type="SAM" id="MobiDB-lite"/>
    </source>
</evidence>
<dbReference type="InterPro" id="IPR029244">
    <property type="entry name" value="FAM69_N"/>
</dbReference>
<keyword evidence="4" id="KW-0256">Endoplasmic reticulum</keyword>
<reference evidence="11 12" key="1">
    <citation type="submission" date="2016-04" db="EMBL/GenBank/DDBJ databases">
        <title>Polished mammalian reference genomes with single-molecule sequencing and chromosome conformation capture applied to the Capra hircus genome.</title>
        <authorList>
            <person name="Bickhart D.M."/>
            <person name="Koren S."/>
            <person name="Rosen B."/>
            <person name="Hastie A."/>
            <person name="Liachko I."/>
            <person name="Sullivan S.T."/>
            <person name="Burton J."/>
            <person name="Sayre B.L."/>
            <person name="Huson H.J."/>
            <person name="Lee J."/>
            <person name="Lam E."/>
            <person name="Kelley C.M."/>
            <person name="Hutchison J.L."/>
            <person name="Zhou Y."/>
            <person name="Sun J."/>
            <person name="Crisa A."/>
            <person name="Schwartz J.C."/>
            <person name="Hammond J.A."/>
            <person name="Schroeder S.G."/>
            <person name="Liu G.E."/>
            <person name="Dunham M."/>
            <person name="Shendure J."/>
            <person name="Sonstegard T.S."/>
            <person name="Phillippy A.M."/>
            <person name="Van Tassell C.P."/>
            <person name="Smith T.P."/>
        </authorList>
    </citation>
    <scope>NUCLEOTIDE SEQUENCE [LARGE SCALE GENOMIC DNA]</scope>
</reference>
<dbReference type="GeneID" id="106503530"/>
<dbReference type="PANTHER" id="PTHR21093">
    <property type="entry name" value="DIVERGENT PROTEIN KINASE DOMAIN 1C-RELATED"/>
    <property type="match status" value="1"/>
</dbReference>